<evidence type="ECO:0000256" key="1">
    <source>
        <dbReference type="ARBA" id="ARBA00010617"/>
    </source>
</evidence>
<dbReference type="Gene3D" id="1.10.630.10">
    <property type="entry name" value="Cytochrome P450"/>
    <property type="match status" value="1"/>
</dbReference>
<keyword evidence="9" id="KW-1185">Reference proteome</keyword>
<protein>
    <submittedName>
        <fullName evidence="8">Cytochrome P450</fullName>
    </submittedName>
</protein>
<name>A0ABW6CRW1_9CAUL</name>
<evidence type="ECO:0000256" key="2">
    <source>
        <dbReference type="ARBA" id="ARBA00022617"/>
    </source>
</evidence>
<dbReference type="InterPro" id="IPR001128">
    <property type="entry name" value="Cyt_P450"/>
</dbReference>
<evidence type="ECO:0000313" key="9">
    <source>
        <dbReference type="Proteomes" id="UP001598130"/>
    </source>
</evidence>
<evidence type="ECO:0000256" key="7">
    <source>
        <dbReference type="RuleBase" id="RU000461"/>
    </source>
</evidence>
<evidence type="ECO:0000256" key="3">
    <source>
        <dbReference type="ARBA" id="ARBA00022723"/>
    </source>
</evidence>
<evidence type="ECO:0000313" key="8">
    <source>
        <dbReference type="EMBL" id="MFD3265824.1"/>
    </source>
</evidence>
<dbReference type="SUPFAM" id="SSF48264">
    <property type="entry name" value="Cytochrome P450"/>
    <property type="match status" value="1"/>
</dbReference>
<dbReference type="RefSeq" id="WP_377371188.1">
    <property type="nucleotide sequence ID" value="NZ_JAOTJD010000040.1"/>
</dbReference>
<accession>A0ABW6CRW1</accession>
<evidence type="ECO:0000256" key="5">
    <source>
        <dbReference type="ARBA" id="ARBA00023004"/>
    </source>
</evidence>
<dbReference type="InterPro" id="IPR017972">
    <property type="entry name" value="Cyt_P450_CS"/>
</dbReference>
<gene>
    <name evidence="8" type="ORF">OCL97_17855</name>
</gene>
<organism evidence="8 9">
    <name type="scientific">Phenylobacterium ferrooxidans</name>
    <dbReference type="NCBI Taxonomy" id="2982689"/>
    <lineage>
        <taxon>Bacteria</taxon>
        <taxon>Pseudomonadati</taxon>
        <taxon>Pseudomonadota</taxon>
        <taxon>Alphaproteobacteria</taxon>
        <taxon>Caulobacterales</taxon>
        <taxon>Caulobacteraceae</taxon>
        <taxon>Phenylobacterium</taxon>
    </lineage>
</organism>
<keyword evidence="6 7" id="KW-0503">Monooxygenase</keyword>
<sequence length="465" mass="52396">MSDTATFDWAPAPRAPFRPATPERPEDWLPVWRIFVDKEAQNALNGWPKQAFDDHYKARRVLTLNYHFISDPAAIQHVLMDKLGNYQKPPLVNKMLSVALGQGLLTTDGEAWREQRRMMAPVFTPHMVTEFTPTFVRIAQQTGDRWATGDSDVVDVAAESLRTTFDIINATLFSSAAGFTAQEASGHMAAVMKALTQYRLGPIIGMPWLDQNPVQWRGAAGRRFIIDRLAEFIARRQADPAPPQDFMTRVIDAFSATHPPKEAARLALDNAVTFLGAGHETTANALTWALYLLSRDRQAQEWAGEEARAAWDTGGTPEEVLTRLPYLKMVWEETLRLYPPAVRIDREALVDDELCGHRVRKGDQVSIWPWIVHRHRRLWNDPDAFNPENFHPEAKAAHHRFQYIPFGAGPRVCIGAAFAQAEGLLVLSHWLARFRFRPVAGHTVEPTGDIAIRPKSGLPLIVEQV</sequence>
<dbReference type="PRINTS" id="PR00385">
    <property type="entry name" value="P450"/>
</dbReference>
<dbReference type="PANTHER" id="PTHR24291">
    <property type="entry name" value="CYTOCHROME P450 FAMILY 4"/>
    <property type="match status" value="1"/>
</dbReference>
<dbReference type="PROSITE" id="PS00086">
    <property type="entry name" value="CYTOCHROME_P450"/>
    <property type="match status" value="1"/>
</dbReference>
<dbReference type="InterPro" id="IPR050196">
    <property type="entry name" value="Cytochrome_P450_Monoox"/>
</dbReference>
<dbReference type="InterPro" id="IPR036396">
    <property type="entry name" value="Cyt_P450_sf"/>
</dbReference>
<reference evidence="8 9" key="1">
    <citation type="submission" date="2022-09" db="EMBL/GenBank/DDBJ databases">
        <title>New species of Phenylobacterium.</title>
        <authorList>
            <person name="Mieszkin S."/>
        </authorList>
    </citation>
    <scope>NUCLEOTIDE SEQUENCE [LARGE SCALE GENOMIC DNA]</scope>
    <source>
        <strain evidence="8 9">HK31-G</strain>
    </source>
</reference>
<comment type="caution">
    <text evidence="8">The sequence shown here is derived from an EMBL/GenBank/DDBJ whole genome shotgun (WGS) entry which is preliminary data.</text>
</comment>
<dbReference type="EMBL" id="JAOTJD010000040">
    <property type="protein sequence ID" value="MFD3265824.1"/>
    <property type="molecule type" value="Genomic_DNA"/>
</dbReference>
<keyword evidence="4 7" id="KW-0560">Oxidoreductase</keyword>
<dbReference type="Pfam" id="PF00067">
    <property type="entry name" value="p450"/>
    <property type="match status" value="1"/>
</dbReference>
<keyword evidence="2 7" id="KW-0349">Heme</keyword>
<dbReference type="PANTHER" id="PTHR24291:SF50">
    <property type="entry name" value="BIFUNCTIONAL ALBAFLAVENONE MONOOXYGENASE_TERPENE SYNTHASE"/>
    <property type="match status" value="1"/>
</dbReference>
<keyword evidence="5 7" id="KW-0408">Iron</keyword>
<dbReference type="PRINTS" id="PR00465">
    <property type="entry name" value="EP450IV"/>
</dbReference>
<evidence type="ECO:0000256" key="6">
    <source>
        <dbReference type="ARBA" id="ARBA00023033"/>
    </source>
</evidence>
<dbReference type="Proteomes" id="UP001598130">
    <property type="component" value="Unassembled WGS sequence"/>
</dbReference>
<evidence type="ECO:0000256" key="4">
    <source>
        <dbReference type="ARBA" id="ARBA00023002"/>
    </source>
</evidence>
<comment type="similarity">
    <text evidence="1 7">Belongs to the cytochrome P450 family.</text>
</comment>
<keyword evidence="3 7" id="KW-0479">Metal-binding</keyword>
<dbReference type="InterPro" id="IPR002403">
    <property type="entry name" value="Cyt_P450_E_grp-IV"/>
</dbReference>
<proteinExistence type="inferred from homology"/>